<accession>A0A2K0SWB5</accession>
<name>A0A2K0SWB5_9HYPO</name>
<dbReference type="AlphaFoldDB" id="A0A2K0SWB5"/>
<evidence type="ECO:0000313" key="4">
    <source>
        <dbReference type="Proteomes" id="UP000236546"/>
    </source>
</evidence>
<organism evidence="3 4">
    <name type="scientific">Trichoderma gamsii</name>
    <dbReference type="NCBI Taxonomy" id="398673"/>
    <lineage>
        <taxon>Eukaryota</taxon>
        <taxon>Fungi</taxon>
        <taxon>Dikarya</taxon>
        <taxon>Ascomycota</taxon>
        <taxon>Pezizomycotina</taxon>
        <taxon>Sordariomycetes</taxon>
        <taxon>Hypocreomycetidae</taxon>
        <taxon>Hypocreales</taxon>
        <taxon>Hypocreaceae</taxon>
        <taxon>Trichoderma</taxon>
    </lineage>
</organism>
<dbReference type="Gene3D" id="3.40.50.1820">
    <property type="entry name" value="alpha/beta hydrolase"/>
    <property type="match status" value="1"/>
</dbReference>
<feature type="compositionally biased region" description="Polar residues" evidence="1">
    <location>
        <begin position="25"/>
        <end position="34"/>
    </location>
</feature>
<evidence type="ECO:0000256" key="1">
    <source>
        <dbReference type="SAM" id="MobiDB-lite"/>
    </source>
</evidence>
<feature type="domain" description="AB hydrolase-1" evidence="2">
    <location>
        <begin position="72"/>
        <end position="257"/>
    </location>
</feature>
<reference evidence="3 4" key="1">
    <citation type="submission" date="2017-02" db="EMBL/GenBank/DDBJ databases">
        <title>Genomes of Trichoderma spp. with biocontrol activity.</title>
        <authorList>
            <person name="Gardiner D."/>
            <person name="Kazan K."/>
            <person name="Vos C."/>
            <person name="Harvey P."/>
        </authorList>
    </citation>
    <scope>NUCLEOTIDE SEQUENCE [LARGE SCALE GENOMIC DNA]</scope>
    <source>
        <strain evidence="3 4">A5MH</strain>
    </source>
</reference>
<feature type="compositionally biased region" description="Pro residues" evidence="1">
    <location>
        <begin position="521"/>
        <end position="535"/>
    </location>
</feature>
<evidence type="ECO:0000259" key="2">
    <source>
        <dbReference type="Pfam" id="PF12697"/>
    </source>
</evidence>
<feature type="region of interest" description="Disordered" evidence="1">
    <location>
        <begin position="202"/>
        <end position="243"/>
    </location>
</feature>
<dbReference type="InterPro" id="IPR000073">
    <property type="entry name" value="AB_hydrolase_1"/>
</dbReference>
<dbReference type="SUPFAM" id="SSF53474">
    <property type="entry name" value="alpha/beta-Hydrolases"/>
    <property type="match status" value="1"/>
</dbReference>
<feature type="region of interest" description="Disordered" evidence="1">
    <location>
        <begin position="460"/>
        <end position="703"/>
    </location>
</feature>
<feature type="compositionally biased region" description="Basic and acidic residues" evidence="1">
    <location>
        <begin position="542"/>
        <end position="651"/>
    </location>
</feature>
<dbReference type="OrthoDB" id="3248508at2759"/>
<evidence type="ECO:0000313" key="3">
    <source>
        <dbReference type="EMBL" id="PNP37569.1"/>
    </source>
</evidence>
<dbReference type="InterPro" id="IPR029058">
    <property type="entry name" value="AB_hydrolase_fold"/>
</dbReference>
<sequence length="773" mass="85480">MASPPPLPPRDASQLPPPPPYSEVVESQGSLNSGRENRSRPSILDSKVPRPSSQQSLAPSRSDSDGRRTLLLVYIHGFYGNDQSFQSFPAHVHNVLRETLSETHAVYSKVYPRYKTYKSIEVASDNFSAWLEPHESPTTDVILIGHSMGGLLAAEVVLTPNRISSSRQPLRHRILGSLSLDSPFLGLHPGIVASGLSSLFHPAPPPNQDAASSPPADLGPSSPASISTIQSGPRDPTFDPPYFNDSPFREQPFLTRMLHFGSKHWNEGIFTALSNHVAAHLEFGGCLADYPGLKSRYNQLRALEDIDDFQALNNTSSNSSRNRVRFLNYYTLSPGRPKRPVTAKGSRDTSQVDLSAEPAPEIKIEDEINDKLVEAIISAKLEDEEKNQVDASLSKVQTPVTNNATDLKETPVAAVPLGSKEDENIDNDSSTAKQEELRDQSLNMNRLSMQSMQSMQHLEPIPMDDEAEHNSTEQESEIATPEISDIPSSPPIIEDKANEENENGNENENSPSEKDLLPPNLDLPPIPDLPNPPDQPDLSQYTDKDSRKQAEKEFARRQKAYDQAAKDRNKAIREREKLLDKLHKKAQKEAQRDADKLEKDTKKQQQKSEQDKKRLEKEEEKAANAEKKRHEKEEEKASKAEKKRLEKEEAAAMKQQLADQTKTSNAAAAAASSTSSLAAFDIASPRSETEAETPGGKPKKLGKFCTTPHKNNGAMDPTWVSVFMDGMDEVTAHCGLFFPGPHYDRLVGDVSGRIVSWVQDDLSVRAVLEMGPD</sequence>
<feature type="compositionally biased region" description="Polar residues" evidence="1">
    <location>
        <begin position="51"/>
        <end position="61"/>
    </location>
</feature>
<dbReference type="PANTHER" id="PTHR47842">
    <property type="entry name" value="EXPRESSED PROTEIN"/>
    <property type="match status" value="1"/>
</dbReference>
<dbReference type="Pfam" id="PF12697">
    <property type="entry name" value="Abhydrolase_6"/>
    <property type="match status" value="1"/>
</dbReference>
<dbReference type="PANTHER" id="PTHR47842:SF3">
    <property type="entry name" value="DUF676 DOMAIN-CONTAINING PROTEIN"/>
    <property type="match status" value="1"/>
</dbReference>
<dbReference type="Proteomes" id="UP000236546">
    <property type="component" value="Unassembled WGS sequence"/>
</dbReference>
<proteinExistence type="predicted"/>
<gene>
    <name evidence="3" type="ORF">TGAMA5MH_10510</name>
</gene>
<feature type="compositionally biased region" description="Low complexity" evidence="1">
    <location>
        <begin position="664"/>
        <end position="679"/>
    </location>
</feature>
<protein>
    <recommendedName>
        <fullName evidence="2">AB hydrolase-1 domain-containing protein</fullName>
    </recommendedName>
</protein>
<feature type="region of interest" description="Disordered" evidence="1">
    <location>
        <begin position="1"/>
        <end position="64"/>
    </location>
</feature>
<comment type="caution">
    <text evidence="3">The sequence shown here is derived from an EMBL/GenBank/DDBJ whole genome shotgun (WGS) entry which is preliminary data.</text>
</comment>
<feature type="region of interest" description="Disordered" evidence="1">
    <location>
        <begin position="400"/>
        <end position="438"/>
    </location>
</feature>
<dbReference type="EMBL" id="MTYH01000142">
    <property type="protein sequence ID" value="PNP37569.1"/>
    <property type="molecule type" value="Genomic_DNA"/>
</dbReference>
<feature type="compositionally biased region" description="Pro residues" evidence="1">
    <location>
        <begin position="1"/>
        <end position="21"/>
    </location>
</feature>
<feature type="compositionally biased region" description="Polar residues" evidence="1">
    <location>
        <begin position="222"/>
        <end position="231"/>
    </location>
</feature>